<organism evidence="4 5">
    <name type="scientific">Streptomyces longwoodensis</name>
    <dbReference type="NCBI Taxonomy" id="68231"/>
    <lineage>
        <taxon>Bacteria</taxon>
        <taxon>Bacillati</taxon>
        <taxon>Actinomycetota</taxon>
        <taxon>Actinomycetes</taxon>
        <taxon>Kitasatosporales</taxon>
        <taxon>Streptomycetaceae</taxon>
        <taxon>Streptomyces</taxon>
    </lineage>
</organism>
<accession>A0A101QTR7</accession>
<reference evidence="4 5" key="1">
    <citation type="submission" date="2015-10" db="EMBL/GenBank/DDBJ databases">
        <title>Draft genome sequence of Streptomyces longwoodensis DSM 41677, type strain for the species Streptomyces longwoodensis.</title>
        <authorList>
            <person name="Ruckert C."/>
            <person name="Winkler A."/>
            <person name="Kalinowski J."/>
            <person name="Kampfer P."/>
            <person name="Glaeser S."/>
        </authorList>
    </citation>
    <scope>NUCLEOTIDE SEQUENCE [LARGE SCALE GENOMIC DNA]</scope>
    <source>
        <strain evidence="4 5">DSM 41677</strain>
    </source>
</reference>
<dbReference type="CDD" id="cd07043">
    <property type="entry name" value="STAS_anti-anti-sigma_factors"/>
    <property type="match status" value="1"/>
</dbReference>
<dbReference type="Pfam" id="PF01740">
    <property type="entry name" value="STAS"/>
    <property type="match status" value="1"/>
</dbReference>
<dbReference type="AlphaFoldDB" id="A0A101QTR7"/>
<name>A0A101QTR7_9ACTN</name>
<dbReference type="Proteomes" id="UP000053271">
    <property type="component" value="Unassembled WGS sequence"/>
</dbReference>
<dbReference type="InterPro" id="IPR036513">
    <property type="entry name" value="STAS_dom_sf"/>
</dbReference>
<dbReference type="SUPFAM" id="SSF52091">
    <property type="entry name" value="SpoIIaa-like"/>
    <property type="match status" value="1"/>
</dbReference>
<gene>
    <name evidence="4" type="ORF">AQJ30_25895</name>
</gene>
<dbReference type="Gene3D" id="3.30.750.24">
    <property type="entry name" value="STAS domain"/>
    <property type="match status" value="1"/>
</dbReference>
<comment type="similarity">
    <text evidence="1 2">Belongs to the anti-sigma-factor antagonist family.</text>
</comment>
<feature type="domain" description="STAS" evidence="3">
    <location>
        <begin position="1"/>
        <end position="109"/>
    </location>
</feature>
<dbReference type="PANTHER" id="PTHR33495">
    <property type="entry name" value="ANTI-SIGMA FACTOR ANTAGONIST TM_1081-RELATED-RELATED"/>
    <property type="match status" value="1"/>
</dbReference>
<dbReference type="PANTHER" id="PTHR33495:SF2">
    <property type="entry name" value="ANTI-SIGMA FACTOR ANTAGONIST TM_1081-RELATED"/>
    <property type="match status" value="1"/>
</dbReference>
<evidence type="ECO:0000313" key="4">
    <source>
        <dbReference type="EMBL" id="KUN35601.1"/>
    </source>
</evidence>
<evidence type="ECO:0000259" key="3">
    <source>
        <dbReference type="PROSITE" id="PS50801"/>
    </source>
</evidence>
<dbReference type="GO" id="GO:0043856">
    <property type="term" value="F:anti-sigma factor antagonist activity"/>
    <property type="evidence" value="ECO:0007669"/>
    <property type="project" value="InterPro"/>
</dbReference>
<keyword evidence="5" id="KW-1185">Reference proteome</keyword>
<evidence type="ECO:0000256" key="2">
    <source>
        <dbReference type="RuleBase" id="RU003749"/>
    </source>
</evidence>
<dbReference type="InterPro" id="IPR003658">
    <property type="entry name" value="Anti-sigma_ant"/>
</dbReference>
<proteinExistence type="inferred from homology"/>
<evidence type="ECO:0000256" key="1">
    <source>
        <dbReference type="ARBA" id="ARBA00009013"/>
    </source>
</evidence>
<dbReference type="STRING" id="68231.AQJ30_25895"/>
<dbReference type="EMBL" id="LMWS01000032">
    <property type="protein sequence ID" value="KUN35601.1"/>
    <property type="molecule type" value="Genomic_DNA"/>
</dbReference>
<dbReference type="PROSITE" id="PS50801">
    <property type="entry name" value="STAS"/>
    <property type="match status" value="1"/>
</dbReference>
<sequence>MTVSRRSRDGVLIVAARGEIDLNSCAPLAQALAVPGEATAPRTVIDLSGVTFMDSTGINLLIGADRAARGARGWLRLAAPTEAVLRTMRLVGLDLVIPSYPTLSEALEA</sequence>
<comment type="caution">
    <text evidence="4">The sequence shown here is derived from an EMBL/GenBank/DDBJ whole genome shotgun (WGS) entry which is preliminary data.</text>
</comment>
<dbReference type="NCBIfam" id="TIGR00377">
    <property type="entry name" value="ant_ant_sig"/>
    <property type="match status" value="1"/>
</dbReference>
<evidence type="ECO:0000313" key="5">
    <source>
        <dbReference type="Proteomes" id="UP000053271"/>
    </source>
</evidence>
<dbReference type="InterPro" id="IPR002645">
    <property type="entry name" value="STAS_dom"/>
</dbReference>
<protein>
    <recommendedName>
        <fullName evidence="2">Anti-sigma factor antagonist</fullName>
    </recommendedName>
</protein>